<evidence type="ECO:0000313" key="2">
    <source>
        <dbReference type="EMBL" id="EGZ26466.1"/>
    </source>
</evidence>
<name>G4YT72_PHYSP</name>
<dbReference type="RefSeq" id="XP_009521754.1">
    <property type="nucleotide sequence ID" value="XM_009523459.1"/>
</dbReference>
<dbReference type="EMBL" id="JH159152">
    <property type="protein sequence ID" value="EGZ26466.1"/>
    <property type="molecule type" value="Genomic_DNA"/>
</dbReference>
<evidence type="ECO:0000256" key="1">
    <source>
        <dbReference type="SAM" id="MobiDB-lite"/>
    </source>
</evidence>
<keyword evidence="3" id="KW-1185">Reference proteome</keyword>
<accession>G4YT72</accession>
<dbReference type="InParanoid" id="G4YT72"/>
<dbReference type="KEGG" id="psoj:PHYSODRAFT_327368"/>
<reference evidence="2 3" key="1">
    <citation type="journal article" date="2006" name="Science">
        <title>Phytophthora genome sequences uncover evolutionary origins and mechanisms of pathogenesis.</title>
        <authorList>
            <person name="Tyler B.M."/>
            <person name="Tripathy S."/>
            <person name="Zhang X."/>
            <person name="Dehal P."/>
            <person name="Jiang R.H."/>
            <person name="Aerts A."/>
            <person name="Arredondo F.D."/>
            <person name="Baxter L."/>
            <person name="Bensasson D."/>
            <person name="Beynon J.L."/>
            <person name="Chapman J."/>
            <person name="Damasceno C.M."/>
            <person name="Dorrance A.E."/>
            <person name="Dou D."/>
            <person name="Dickerman A.W."/>
            <person name="Dubchak I.L."/>
            <person name="Garbelotto M."/>
            <person name="Gijzen M."/>
            <person name="Gordon S.G."/>
            <person name="Govers F."/>
            <person name="Grunwald N.J."/>
            <person name="Huang W."/>
            <person name="Ivors K.L."/>
            <person name="Jones R.W."/>
            <person name="Kamoun S."/>
            <person name="Krampis K."/>
            <person name="Lamour K.H."/>
            <person name="Lee M.K."/>
            <person name="McDonald W.H."/>
            <person name="Medina M."/>
            <person name="Meijer H.J."/>
            <person name="Nordberg E.K."/>
            <person name="Maclean D.J."/>
            <person name="Ospina-Giraldo M.D."/>
            <person name="Morris P.F."/>
            <person name="Phuntumart V."/>
            <person name="Putnam N.H."/>
            <person name="Rash S."/>
            <person name="Rose J.K."/>
            <person name="Sakihama Y."/>
            <person name="Salamov A.A."/>
            <person name="Savidor A."/>
            <person name="Scheuring C.F."/>
            <person name="Smith B.M."/>
            <person name="Sobral B.W."/>
            <person name="Terry A."/>
            <person name="Torto-Alalibo T.A."/>
            <person name="Win J."/>
            <person name="Xu Z."/>
            <person name="Zhang H."/>
            <person name="Grigoriev I.V."/>
            <person name="Rokhsar D.S."/>
            <person name="Boore J.L."/>
        </authorList>
    </citation>
    <scope>NUCLEOTIDE SEQUENCE [LARGE SCALE GENOMIC DNA]</scope>
    <source>
        <strain evidence="2 3">P6497</strain>
    </source>
</reference>
<dbReference type="GeneID" id="20645600"/>
<dbReference type="AlphaFoldDB" id="G4YT72"/>
<sequence length="174" mass="19125">MVGAAATLIGASAGVGYATMRSTQTSAVAMPAEQQMAAALEVPDFVQSMGDPYYPSFDELDKDGDGICPTPIVKEDLNSQLDDKIESDTACVKKAMITSKKRQLTFDRTTIDSLYYMLEVFCFDTPIEVPQKYIEMFPDTQRPQPGRAKALSNNHSNHSKRPCPWKAELHGVLA</sequence>
<gene>
    <name evidence="2" type="ORF">PHYSODRAFT_327368</name>
</gene>
<organism evidence="2 3">
    <name type="scientific">Phytophthora sojae (strain P6497)</name>
    <name type="common">Soybean stem and root rot agent</name>
    <name type="synonym">Phytophthora megasperma f. sp. glycines</name>
    <dbReference type="NCBI Taxonomy" id="1094619"/>
    <lineage>
        <taxon>Eukaryota</taxon>
        <taxon>Sar</taxon>
        <taxon>Stramenopiles</taxon>
        <taxon>Oomycota</taxon>
        <taxon>Peronosporomycetes</taxon>
        <taxon>Peronosporales</taxon>
        <taxon>Peronosporaceae</taxon>
        <taxon>Phytophthora</taxon>
    </lineage>
</organism>
<feature type="region of interest" description="Disordered" evidence="1">
    <location>
        <begin position="138"/>
        <end position="163"/>
    </location>
</feature>
<dbReference type="Proteomes" id="UP000002640">
    <property type="component" value="Unassembled WGS sequence"/>
</dbReference>
<protein>
    <submittedName>
        <fullName evidence="2">Uncharacterized protein</fullName>
    </submittedName>
</protein>
<evidence type="ECO:0000313" key="3">
    <source>
        <dbReference type="Proteomes" id="UP000002640"/>
    </source>
</evidence>
<proteinExistence type="predicted"/>